<dbReference type="PANTHER" id="PTHR42743:SF2">
    <property type="entry name" value="AMINODEOXYCHORISMATE LYASE"/>
    <property type="match status" value="1"/>
</dbReference>
<dbReference type="InterPro" id="IPR043131">
    <property type="entry name" value="BCAT-like_N"/>
</dbReference>
<gene>
    <name evidence="3" type="ORF">GOB84_13010</name>
</gene>
<evidence type="ECO:0000313" key="4">
    <source>
        <dbReference type="Proteomes" id="UP000615326"/>
    </source>
</evidence>
<name>A0ABX0KGB8_9PROT</name>
<dbReference type="Gene3D" id="3.20.10.10">
    <property type="entry name" value="D-amino Acid Aminotransferase, subunit A, domain 2"/>
    <property type="match status" value="1"/>
</dbReference>
<dbReference type="Proteomes" id="UP000615326">
    <property type="component" value="Unassembled WGS sequence"/>
</dbReference>
<sequence length="267" mass="27813">MSLVWLNGRLLPVSEARIDPSDRGFLLGDGLFETMWLVDGVVPRLERHLSRLADGCSVLMLSCPEPGVLRGAIADLVDALRVRNGSLRLTVTRGCGPRGVMPPGDVRPTVLLTWAPPVSGGAARTIRLGVSRYVRDGASPLARVKSLNYLPSVMTRMEAAAAGFDDALLPGVGGVVAEASAANVVFLLDGMVVTPPVADGALPGTSRGRLLETGFCFEGSVPLGRLKDVRAAWLVSALSVVPVGAIGGRALAGDAGLEMVIRALLFG</sequence>
<dbReference type="EMBL" id="WOSW01000028">
    <property type="protein sequence ID" value="NHO33465.1"/>
    <property type="molecule type" value="Genomic_DNA"/>
</dbReference>
<evidence type="ECO:0000256" key="1">
    <source>
        <dbReference type="ARBA" id="ARBA00009320"/>
    </source>
</evidence>
<protein>
    <recommendedName>
        <fullName evidence="2">Probable branched-chain-amino-acid aminotransferase</fullName>
    </recommendedName>
</protein>
<dbReference type="InterPro" id="IPR036038">
    <property type="entry name" value="Aminotransferase-like"/>
</dbReference>
<reference evidence="3 4" key="1">
    <citation type="journal article" date="2020" name="Int. J. Syst. Evol. Microbiol.">
        <title>Novel acetic acid bacteria from cider fermentations: Acetobacter conturbans sp. nov. and Acetobacter fallax sp. nov.</title>
        <authorList>
            <person name="Sombolestani A.S."/>
            <person name="Cleenwerck I."/>
            <person name="Cnockaert M."/>
            <person name="Borremans W."/>
            <person name="Wieme A.D."/>
            <person name="De Vuyst L."/>
            <person name="Vandamme P."/>
        </authorList>
    </citation>
    <scope>NUCLEOTIDE SEQUENCE [LARGE SCALE GENOMIC DNA]</scope>
    <source>
        <strain evidence="3 4">LMG 1637</strain>
    </source>
</reference>
<keyword evidence="3" id="KW-0808">Transferase</keyword>
<dbReference type="GO" id="GO:0008483">
    <property type="term" value="F:transaminase activity"/>
    <property type="evidence" value="ECO:0007669"/>
    <property type="project" value="UniProtKB-KW"/>
</dbReference>
<comment type="similarity">
    <text evidence="1">Belongs to the class-IV pyridoxal-phosphate-dependent aminotransferase family.</text>
</comment>
<dbReference type="RefSeq" id="WP_173577984.1">
    <property type="nucleotide sequence ID" value="NZ_WOSW01000028.1"/>
</dbReference>
<evidence type="ECO:0000256" key="2">
    <source>
        <dbReference type="ARBA" id="ARBA00014472"/>
    </source>
</evidence>
<comment type="caution">
    <text evidence="3">The sequence shown here is derived from an EMBL/GenBank/DDBJ whole genome shotgun (WGS) entry which is preliminary data.</text>
</comment>
<dbReference type="InterPro" id="IPR043132">
    <property type="entry name" value="BCAT-like_C"/>
</dbReference>
<proteinExistence type="inferred from homology"/>
<dbReference type="InterPro" id="IPR001544">
    <property type="entry name" value="Aminotrans_IV"/>
</dbReference>
<keyword evidence="4" id="KW-1185">Reference proteome</keyword>
<accession>A0ABX0KGB8</accession>
<dbReference type="Gene3D" id="3.30.470.10">
    <property type="match status" value="1"/>
</dbReference>
<organism evidence="3 4">
    <name type="scientific">Acetobacter fallax</name>
    <dbReference type="NCBI Taxonomy" id="1737473"/>
    <lineage>
        <taxon>Bacteria</taxon>
        <taxon>Pseudomonadati</taxon>
        <taxon>Pseudomonadota</taxon>
        <taxon>Alphaproteobacteria</taxon>
        <taxon>Acetobacterales</taxon>
        <taxon>Acetobacteraceae</taxon>
        <taxon>Acetobacter</taxon>
    </lineage>
</organism>
<dbReference type="PANTHER" id="PTHR42743">
    <property type="entry name" value="AMINO-ACID AMINOTRANSFERASE"/>
    <property type="match status" value="1"/>
</dbReference>
<dbReference type="InterPro" id="IPR050571">
    <property type="entry name" value="Class-IV_PLP-Dep_Aminotrnsfr"/>
</dbReference>
<dbReference type="SUPFAM" id="SSF56752">
    <property type="entry name" value="D-aminoacid aminotransferase-like PLP-dependent enzymes"/>
    <property type="match status" value="1"/>
</dbReference>
<keyword evidence="3" id="KW-0032">Aminotransferase</keyword>
<dbReference type="Pfam" id="PF01063">
    <property type="entry name" value="Aminotran_4"/>
    <property type="match status" value="1"/>
</dbReference>
<evidence type="ECO:0000313" key="3">
    <source>
        <dbReference type="EMBL" id="NHO33465.1"/>
    </source>
</evidence>